<evidence type="ECO:0000313" key="2">
    <source>
        <dbReference type="Proteomes" id="UP000266673"/>
    </source>
</evidence>
<sequence>MDRRLAEVEVRMSESFNLAHENNFIQQTVKATAKILIKTAIYPSEEEYKEAAEEYLSENQSEYYESLLDKR</sequence>
<accession>A0A397U2W6</accession>
<comment type="caution">
    <text evidence="1">The sequence shown here is derived from an EMBL/GenBank/DDBJ whole genome shotgun (WGS) entry which is preliminary data.</text>
</comment>
<keyword evidence="2" id="KW-1185">Reference proteome</keyword>
<name>A0A397U2W6_9GLOM</name>
<organism evidence="1 2">
    <name type="scientific">Gigaspora rosea</name>
    <dbReference type="NCBI Taxonomy" id="44941"/>
    <lineage>
        <taxon>Eukaryota</taxon>
        <taxon>Fungi</taxon>
        <taxon>Fungi incertae sedis</taxon>
        <taxon>Mucoromycota</taxon>
        <taxon>Glomeromycotina</taxon>
        <taxon>Glomeromycetes</taxon>
        <taxon>Diversisporales</taxon>
        <taxon>Gigasporaceae</taxon>
        <taxon>Gigaspora</taxon>
    </lineage>
</organism>
<gene>
    <name evidence="1" type="ORF">C2G38_2229728</name>
</gene>
<dbReference type="EMBL" id="QKWP01002946">
    <property type="protein sequence ID" value="RIB01773.1"/>
    <property type="molecule type" value="Genomic_DNA"/>
</dbReference>
<reference evidence="1 2" key="1">
    <citation type="submission" date="2018-06" db="EMBL/GenBank/DDBJ databases">
        <title>Comparative genomics reveals the genomic features of Rhizophagus irregularis, R. cerebriforme, R. diaphanum and Gigaspora rosea, and their symbiotic lifestyle signature.</title>
        <authorList>
            <person name="Morin E."/>
            <person name="San Clemente H."/>
            <person name="Chen E.C.H."/>
            <person name="De La Providencia I."/>
            <person name="Hainaut M."/>
            <person name="Kuo A."/>
            <person name="Kohler A."/>
            <person name="Murat C."/>
            <person name="Tang N."/>
            <person name="Roy S."/>
            <person name="Loubradou J."/>
            <person name="Henrissat B."/>
            <person name="Grigoriev I.V."/>
            <person name="Corradi N."/>
            <person name="Roux C."/>
            <person name="Martin F.M."/>
        </authorList>
    </citation>
    <scope>NUCLEOTIDE SEQUENCE [LARGE SCALE GENOMIC DNA]</scope>
    <source>
        <strain evidence="1 2">DAOM 194757</strain>
    </source>
</reference>
<proteinExistence type="predicted"/>
<evidence type="ECO:0000313" key="1">
    <source>
        <dbReference type="EMBL" id="RIB01773.1"/>
    </source>
</evidence>
<dbReference type="AlphaFoldDB" id="A0A397U2W6"/>
<dbReference type="Proteomes" id="UP000266673">
    <property type="component" value="Unassembled WGS sequence"/>
</dbReference>
<protein>
    <submittedName>
        <fullName evidence="1">Uncharacterized protein</fullName>
    </submittedName>
</protein>